<organism evidence="2 3">
    <name type="scientific">Nesterenkonia flava</name>
    <dbReference type="NCBI Taxonomy" id="469799"/>
    <lineage>
        <taxon>Bacteria</taxon>
        <taxon>Bacillati</taxon>
        <taxon>Actinomycetota</taxon>
        <taxon>Actinomycetes</taxon>
        <taxon>Micrococcales</taxon>
        <taxon>Micrococcaceae</taxon>
        <taxon>Nesterenkonia</taxon>
    </lineage>
</organism>
<comment type="caution">
    <text evidence="2">The sequence shown here is derived from an EMBL/GenBank/DDBJ whole genome shotgun (WGS) entry which is preliminary data.</text>
</comment>
<keyword evidence="1" id="KW-1133">Transmembrane helix</keyword>
<feature type="transmembrane region" description="Helical" evidence="1">
    <location>
        <begin position="32"/>
        <end position="56"/>
    </location>
</feature>
<sequence length="176" mass="19497">MDFMPDFITDFVVDVLTWLGDTLTGAEPWQQFFVILLAGAIPFVESYLASFFTVLLGVTPWLAVPAAILGNWLCMMVLTALTGGARDAATRGRDPKPEQETSRSRRRVAKYVDRFGVPGVCFLTPLVLPTMITAPILVGFGASRRNVYLYMTLSIIAWGVLFGVFSDWVMTWYGLG</sequence>
<feature type="transmembrane region" description="Helical" evidence="1">
    <location>
        <begin position="115"/>
        <end position="142"/>
    </location>
</feature>
<gene>
    <name evidence="2" type="ORF">RH857_09500</name>
</gene>
<evidence type="ECO:0000256" key="1">
    <source>
        <dbReference type="SAM" id="Phobius"/>
    </source>
</evidence>
<feature type="transmembrane region" description="Helical" evidence="1">
    <location>
        <begin position="62"/>
        <end position="83"/>
    </location>
</feature>
<protein>
    <recommendedName>
        <fullName evidence="4">Small multi-drug export protein</fullName>
    </recommendedName>
</protein>
<evidence type="ECO:0000313" key="3">
    <source>
        <dbReference type="Proteomes" id="UP001260872"/>
    </source>
</evidence>
<keyword evidence="1" id="KW-0812">Transmembrane</keyword>
<feature type="transmembrane region" description="Helical" evidence="1">
    <location>
        <begin position="148"/>
        <end position="175"/>
    </location>
</feature>
<accession>A0ABU1FUL9</accession>
<evidence type="ECO:0000313" key="2">
    <source>
        <dbReference type="EMBL" id="MDR5712363.1"/>
    </source>
</evidence>
<dbReference type="RefSeq" id="WP_310537742.1">
    <property type="nucleotide sequence ID" value="NZ_BAAAOC010000014.1"/>
</dbReference>
<reference evidence="3" key="1">
    <citation type="submission" date="2023-07" db="EMBL/GenBank/DDBJ databases">
        <title>Description of three actinobacteria isolated from air of manufacturing shop in a pharmaceutical factory.</title>
        <authorList>
            <person name="Zhang D.-F."/>
        </authorList>
    </citation>
    <scope>NUCLEOTIDE SEQUENCE [LARGE SCALE GENOMIC DNA]</scope>
    <source>
        <strain evidence="3">CCTCC AB 207010</strain>
    </source>
</reference>
<proteinExistence type="predicted"/>
<name>A0ABU1FUL9_9MICC</name>
<keyword evidence="1" id="KW-0472">Membrane</keyword>
<dbReference type="Proteomes" id="UP001260872">
    <property type="component" value="Unassembled WGS sequence"/>
</dbReference>
<evidence type="ECO:0008006" key="4">
    <source>
        <dbReference type="Google" id="ProtNLM"/>
    </source>
</evidence>
<keyword evidence="3" id="KW-1185">Reference proteome</keyword>
<dbReference type="EMBL" id="JAVKGT010000023">
    <property type="protein sequence ID" value="MDR5712363.1"/>
    <property type="molecule type" value="Genomic_DNA"/>
</dbReference>